<evidence type="ECO:0000313" key="1">
    <source>
        <dbReference type="EMBL" id="KXG76585.1"/>
    </source>
</evidence>
<dbReference type="RefSeq" id="WP_068555288.1">
    <property type="nucleotide sequence ID" value="NZ_LOEE01000026.1"/>
</dbReference>
<dbReference type="Proteomes" id="UP000070456">
    <property type="component" value="Unassembled WGS sequence"/>
</dbReference>
<comment type="caution">
    <text evidence="1">The sequence shown here is derived from an EMBL/GenBank/DDBJ whole genome shotgun (WGS) entry which is preliminary data.</text>
</comment>
<evidence type="ECO:0000313" key="2">
    <source>
        <dbReference type="Proteomes" id="UP000070456"/>
    </source>
</evidence>
<organism evidence="1 2">
    <name type="scientific">Thermotalea metallivorans</name>
    <dbReference type="NCBI Taxonomy" id="520762"/>
    <lineage>
        <taxon>Bacteria</taxon>
        <taxon>Bacillati</taxon>
        <taxon>Bacillota</taxon>
        <taxon>Clostridia</taxon>
        <taxon>Peptostreptococcales</taxon>
        <taxon>Thermotaleaceae</taxon>
        <taxon>Thermotalea</taxon>
    </lineage>
</organism>
<keyword evidence="2" id="KW-1185">Reference proteome</keyword>
<dbReference type="EMBL" id="LOEE01000026">
    <property type="protein sequence ID" value="KXG76585.1"/>
    <property type="molecule type" value="Genomic_DNA"/>
</dbReference>
<reference evidence="1 2" key="1">
    <citation type="submission" date="2015-12" db="EMBL/GenBank/DDBJ databases">
        <title>Draft genome sequence of the thermoanaerobe Thermotalea metallivorans, an isolate from the runoff channel of the Great Artesian Basin, Australia.</title>
        <authorList>
            <person name="Patel B.K."/>
        </authorList>
    </citation>
    <scope>NUCLEOTIDE SEQUENCE [LARGE SCALE GENOMIC DNA]</scope>
    <source>
        <strain evidence="1 2">B2-1</strain>
    </source>
</reference>
<dbReference type="AlphaFoldDB" id="A0A140L7R0"/>
<accession>A0A140L7R0</accession>
<protein>
    <recommendedName>
        <fullName evidence="3">Flagellin N-methylase</fullName>
    </recommendedName>
</protein>
<dbReference type="OrthoDB" id="6003696at2"/>
<evidence type="ECO:0008006" key="3">
    <source>
        <dbReference type="Google" id="ProtNLM"/>
    </source>
</evidence>
<sequence length="94" mass="11501">MEFKHYRGKIRRFYLSHFRKDYIEDQLKKRKGNCNMCGRCCRLGYRCIYLTDDNVCSVYQRYRWLRPVQCAAFPIDPKDMGEMDNPQCGFYFEN</sequence>
<proteinExistence type="predicted"/>
<gene>
    <name evidence="1" type="ORF">AN619_09100</name>
</gene>
<name>A0A140L7R0_9FIRM</name>